<feature type="domain" description="ABC transporter" evidence="7">
    <location>
        <begin position="4"/>
        <end position="231"/>
    </location>
</feature>
<dbReference type="InterPro" id="IPR017871">
    <property type="entry name" value="ABC_transporter-like_CS"/>
</dbReference>
<evidence type="ECO:0000256" key="6">
    <source>
        <dbReference type="ARBA" id="ARBA00023065"/>
    </source>
</evidence>
<keyword evidence="2" id="KW-0813">Transport</keyword>
<keyword evidence="5" id="KW-0864">Zinc transport</keyword>
<dbReference type="Proteomes" id="UP001549047">
    <property type="component" value="Unassembled WGS sequence"/>
</dbReference>
<dbReference type="PANTHER" id="PTHR42734">
    <property type="entry name" value="METAL TRANSPORT SYSTEM ATP-BINDING PROTEIN TM_0124-RELATED"/>
    <property type="match status" value="1"/>
</dbReference>
<gene>
    <name evidence="8" type="ORF">ABID16_003423</name>
</gene>
<dbReference type="SUPFAM" id="SSF52540">
    <property type="entry name" value="P-loop containing nucleoside triphosphate hydrolases"/>
    <property type="match status" value="1"/>
</dbReference>
<dbReference type="PROSITE" id="PS00211">
    <property type="entry name" value="ABC_TRANSPORTER_1"/>
    <property type="match status" value="1"/>
</dbReference>
<keyword evidence="4 8" id="KW-0067">ATP-binding</keyword>
<dbReference type="InterPro" id="IPR027417">
    <property type="entry name" value="P-loop_NTPase"/>
</dbReference>
<keyword evidence="9" id="KW-1185">Reference proteome</keyword>
<sequence length="250" mass="26799">MVSLTLDNLGASYGRTRILDGITTGRLEGGCLTAVVGPNAAGKSTLFKRIAGLIKGDGKATLEGSKRGRDGICYMPQDTGANAVLTVYESIVLASRQGAGWRVGEGDLAEIDRLLESLNIANLAFRNLGELSGGQRQLVAIAQALARNPEVLLMDEPTSALDLHRQIEVLDFMRRLAAKRGMAVLIAIHDLNHALRYCDQTLVIAHGKLIASGRTADIVTARMLRETYRIDARIETCSQGLPHVIVDAAA</sequence>
<evidence type="ECO:0000256" key="1">
    <source>
        <dbReference type="ARBA" id="ARBA00005417"/>
    </source>
</evidence>
<organism evidence="8 9">
    <name type="scientific">Rhizobium aquaticum</name>
    <dbReference type="NCBI Taxonomy" id="1549636"/>
    <lineage>
        <taxon>Bacteria</taxon>
        <taxon>Pseudomonadati</taxon>
        <taxon>Pseudomonadota</taxon>
        <taxon>Alphaproteobacteria</taxon>
        <taxon>Hyphomicrobiales</taxon>
        <taxon>Rhizobiaceae</taxon>
        <taxon>Rhizobium/Agrobacterium group</taxon>
        <taxon>Rhizobium</taxon>
    </lineage>
</organism>
<accession>A0ABV2J526</accession>
<evidence type="ECO:0000313" key="9">
    <source>
        <dbReference type="Proteomes" id="UP001549047"/>
    </source>
</evidence>
<dbReference type="CDD" id="cd03214">
    <property type="entry name" value="ABC_Iron-Siderophores_B12_Hemin"/>
    <property type="match status" value="1"/>
</dbReference>
<dbReference type="EMBL" id="JBEPMB010000006">
    <property type="protein sequence ID" value="MET3615080.1"/>
    <property type="molecule type" value="Genomic_DNA"/>
</dbReference>
<evidence type="ECO:0000256" key="2">
    <source>
        <dbReference type="ARBA" id="ARBA00022448"/>
    </source>
</evidence>
<evidence type="ECO:0000256" key="3">
    <source>
        <dbReference type="ARBA" id="ARBA00022741"/>
    </source>
</evidence>
<name>A0ABV2J526_9HYPH</name>
<dbReference type="PANTHER" id="PTHR42734:SF21">
    <property type="entry name" value="IRON ABC TRANSPORTER, ATP-BINDING PROTEIN"/>
    <property type="match status" value="1"/>
</dbReference>
<evidence type="ECO:0000313" key="8">
    <source>
        <dbReference type="EMBL" id="MET3615080.1"/>
    </source>
</evidence>
<dbReference type="Gene3D" id="3.40.50.300">
    <property type="entry name" value="P-loop containing nucleotide triphosphate hydrolases"/>
    <property type="match status" value="1"/>
</dbReference>
<dbReference type="InterPro" id="IPR003439">
    <property type="entry name" value="ABC_transporter-like_ATP-bd"/>
</dbReference>
<proteinExistence type="inferred from homology"/>
<reference evidence="8 9" key="1">
    <citation type="submission" date="2024-06" db="EMBL/GenBank/DDBJ databases">
        <title>Genomic Encyclopedia of Type Strains, Phase IV (KMG-IV): sequencing the most valuable type-strain genomes for metagenomic binning, comparative biology and taxonomic classification.</title>
        <authorList>
            <person name="Goeker M."/>
        </authorList>
    </citation>
    <scope>NUCLEOTIDE SEQUENCE [LARGE SCALE GENOMIC DNA]</scope>
    <source>
        <strain evidence="8 9">DSM 29780</strain>
    </source>
</reference>
<evidence type="ECO:0000259" key="7">
    <source>
        <dbReference type="PROSITE" id="PS50893"/>
    </source>
</evidence>
<dbReference type="GO" id="GO:0005524">
    <property type="term" value="F:ATP binding"/>
    <property type="evidence" value="ECO:0007669"/>
    <property type="project" value="UniProtKB-KW"/>
</dbReference>
<dbReference type="PROSITE" id="PS50893">
    <property type="entry name" value="ABC_TRANSPORTER_2"/>
    <property type="match status" value="1"/>
</dbReference>
<protein>
    <submittedName>
        <fullName evidence="8">Iron complex transport system ATP-binding protein</fullName>
    </submittedName>
</protein>
<dbReference type="Pfam" id="PF00005">
    <property type="entry name" value="ABC_tran"/>
    <property type="match status" value="1"/>
</dbReference>
<evidence type="ECO:0000256" key="4">
    <source>
        <dbReference type="ARBA" id="ARBA00022840"/>
    </source>
</evidence>
<evidence type="ECO:0000256" key="5">
    <source>
        <dbReference type="ARBA" id="ARBA00022906"/>
    </source>
</evidence>
<keyword evidence="6" id="KW-0406">Ion transport</keyword>
<dbReference type="InterPro" id="IPR050153">
    <property type="entry name" value="Metal_Ion_Import_ABC"/>
</dbReference>
<dbReference type="InterPro" id="IPR003593">
    <property type="entry name" value="AAA+_ATPase"/>
</dbReference>
<comment type="similarity">
    <text evidence="1">Belongs to the ABC transporter superfamily.</text>
</comment>
<keyword evidence="5" id="KW-0862">Zinc</keyword>
<dbReference type="RefSeq" id="WP_354557573.1">
    <property type="nucleotide sequence ID" value="NZ_JBEPMB010000006.1"/>
</dbReference>
<dbReference type="SMART" id="SM00382">
    <property type="entry name" value="AAA"/>
    <property type="match status" value="1"/>
</dbReference>
<comment type="caution">
    <text evidence="8">The sequence shown here is derived from an EMBL/GenBank/DDBJ whole genome shotgun (WGS) entry which is preliminary data.</text>
</comment>
<keyword evidence="3" id="KW-0547">Nucleotide-binding</keyword>